<dbReference type="InterPro" id="IPR001123">
    <property type="entry name" value="LeuE-type"/>
</dbReference>
<keyword evidence="3 6" id="KW-0812">Transmembrane</keyword>
<dbReference type="GO" id="GO:0006865">
    <property type="term" value="P:amino acid transport"/>
    <property type="evidence" value="ECO:0007669"/>
    <property type="project" value="InterPro"/>
</dbReference>
<feature type="transmembrane region" description="Helical" evidence="6">
    <location>
        <begin position="6"/>
        <end position="31"/>
    </location>
</feature>
<keyword evidence="4 6" id="KW-1133">Transmembrane helix</keyword>
<proteinExistence type="predicted"/>
<feature type="transmembrane region" description="Helical" evidence="6">
    <location>
        <begin position="116"/>
        <end position="141"/>
    </location>
</feature>
<evidence type="ECO:0000256" key="6">
    <source>
        <dbReference type="SAM" id="Phobius"/>
    </source>
</evidence>
<keyword evidence="8" id="KW-1185">Reference proteome</keyword>
<evidence type="ECO:0000313" key="7">
    <source>
        <dbReference type="EMBL" id="PXA65774.1"/>
    </source>
</evidence>
<evidence type="ECO:0000256" key="4">
    <source>
        <dbReference type="ARBA" id="ARBA00022989"/>
    </source>
</evidence>
<dbReference type="EMBL" id="QHLY01000013">
    <property type="protein sequence ID" value="PXA65774.1"/>
    <property type="molecule type" value="Genomic_DNA"/>
</dbReference>
<name>A0A317ZJY6_9MICO</name>
<dbReference type="GO" id="GO:0005886">
    <property type="term" value="C:plasma membrane"/>
    <property type="evidence" value="ECO:0007669"/>
    <property type="project" value="UniProtKB-SubCell"/>
</dbReference>
<organism evidence="7 8">
    <name type="scientific">Cryobacterium arcticum</name>
    <dbReference type="NCBI Taxonomy" id="670052"/>
    <lineage>
        <taxon>Bacteria</taxon>
        <taxon>Bacillati</taxon>
        <taxon>Actinomycetota</taxon>
        <taxon>Actinomycetes</taxon>
        <taxon>Micrococcales</taxon>
        <taxon>Microbacteriaceae</taxon>
        <taxon>Cryobacterium</taxon>
    </lineage>
</organism>
<keyword evidence="2" id="KW-1003">Cell membrane</keyword>
<protein>
    <recommendedName>
        <fullName evidence="9">Lysine transporter LysE</fullName>
    </recommendedName>
</protein>
<evidence type="ECO:0000256" key="5">
    <source>
        <dbReference type="ARBA" id="ARBA00023136"/>
    </source>
</evidence>
<keyword evidence="5 6" id="KW-0472">Membrane</keyword>
<feature type="transmembrane region" description="Helical" evidence="6">
    <location>
        <begin position="73"/>
        <end position="95"/>
    </location>
</feature>
<feature type="transmembrane region" description="Helical" evidence="6">
    <location>
        <begin position="43"/>
        <end position="67"/>
    </location>
</feature>
<gene>
    <name evidence="7" type="ORF">CTB96_20140</name>
</gene>
<reference evidence="7 8" key="1">
    <citation type="submission" date="2018-05" db="EMBL/GenBank/DDBJ databases">
        <title>Genetic diversity of glacier-inhabiting Cryobacterium bacteria in China and description of Cryobacterium mengkeensis sp. nov. and Arthrobacter glacialis sp. nov.</title>
        <authorList>
            <person name="Liu Q."/>
            <person name="Xin Y.-H."/>
        </authorList>
    </citation>
    <scope>NUCLEOTIDE SEQUENCE [LARGE SCALE GENOMIC DNA]</scope>
    <source>
        <strain evidence="7 8">SK-1</strain>
    </source>
</reference>
<comment type="subcellular location">
    <subcellularLocation>
        <location evidence="1">Cell membrane</location>
        <topology evidence="1">Multi-pass membrane protein</topology>
    </subcellularLocation>
</comment>
<feature type="transmembrane region" description="Helical" evidence="6">
    <location>
        <begin position="187"/>
        <end position="210"/>
    </location>
</feature>
<sequence length="214" mass="20820">MDIEWGPLIGAGLLAGWGVAVPLGAIGLLVVRKALVGGFRAGAAAALAVALVDGAYCAVAVTLGAVVSPVIRSWGAAPQVVAGLVLIILGVHGLTRPSPGPAGDPGPERRASPVRIFLTFLGLTALNPATLLYFGALTAALPSELGVDRAPAMFVAGVVVASLAWQLGLAVLGAVGAGRIGARGQAVLSASGYGLVVGLGVAAVIGPLLMAGSG</sequence>
<evidence type="ECO:0000256" key="2">
    <source>
        <dbReference type="ARBA" id="ARBA00022475"/>
    </source>
</evidence>
<dbReference type="OrthoDB" id="4774807at2"/>
<evidence type="ECO:0000256" key="1">
    <source>
        <dbReference type="ARBA" id="ARBA00004651"/>
    </source>
</evidence>
<accession>A0A317ZJY6</accession>
<evidence type="ECO:0008006" key="9">
    <source>
        <dbReference type="Google" id="ProtNLM"/>
    </source>
</evidence>
<dbReference type="Pfam" id="PF01810">
    <property type="entry name" value="LysE"/>
    <property type="match status" value="1"/>
</dbReference>
<dbReference type="RefSeq" id="WP_110128802.1">
    <property type="nucleotide sequence ID" value="NZ_QHLY01000013.1"/>
</dbReference>
<dbReference type="Proteomes" id="UP000246722">
    <property type="component" value="Unassembled WGS sequence"/>
</dbReference>
<dbReference type="AlphaFoldDB" id="A0A317ZJY6"/>
<evidence type="ECO:0000313" key="8">
    <source>
        <dbReference type="Proteomes" id="UP000246722"/>
    </source>
</evidence>
<evidence type="ECO:0000256" key="3">
    <source>
        <dbReference type="ARBA" id="ARBA00022692"/>
    </source>
</evidence>
<comment type="caution">
    <text evidence="7">The sequence shown here is derived from an EMBL/GenBank/DDBJ whole genome shotgun (WGS) entry which is preliminary data.</text>
</comment>
<feature type="transmembrane region" description="Helical" evidence="6">
    <location>
        <begin position="153"/>
        <end position="175"/>
    </location>
</feature>